<dbReference type="AlphaFoldDB" id="A0A2M4B370"/>
<reference evidence="1" key="1">
    <citation type="submission" date="2018-01" db="EMBL/GenBank/DDBJ databases">
        <title>An insight into the sialome of Amazonian anophelines.</title>
        <authorList>
            <person name="Ribeiro J.M."/>
            <person name="Scarpassa V."/>
            <person name="Calvo E."/>
        </authorList>
    </citation>
    <scope>NUCLEOTIDE SEQUENCE</scope>
    <source>
        <tissue evidence="1">Salivary glands</tissue>
    </source>
</reference>
<dbReference type="EMBL" id="GGFK01014165">
    <property type="protein sequence ID" value="MBW47486.1"/>
    <property type="molecule type" value="Transcribed_RNA"/>
</dbReference>
<accession>A0A2M4B370</accession>
<protein>
    <submittedName>
        <fullName evidence="1">Putative secreted protein</fullName>
    </submittedName>
</protein>
<sequence length="132" mass="14448">MPWFMRIFIKLSVMFTRYWYTWACSFGLRILFTSPSAPSILRHITAATSGNHPRAVPPAKIDRLSADDMPPIEVDEPPNDCGSSWVSILELSAVNASASCIGESLIDPLSIPLEAVGEGLRDPPVPPPTTLR</sequence>
<proteinExistence type="predicted"/>
<evidence type="ECO:0000313" key="1">
    <source>
        <dbReference type="EMBL" id="MBW47486.1"/>
    </source>
</evidence>
<organism evidence="1">
    <name type="scientific">Anopheles triannulatus</name>
    <dbReference type="NCBI Taxonomy" id="58253"/>
    <lineage>
        <taxon>Eukaryota</taxon>
        <taxon>Metazoa</taxon>
        <taxon>Ecdysozoa</taxon>
        <taxon>Arthropoda</taxon>
        <taxon>Hexapoda</taxon>
        <taxon>Insecta</taxon>
        <taxon>Pterygota</taxon>
        <taxon>Neoptera</taxon>
        <taxon>Endopterygota</taxon>
        <taxon>Diptera</taxon>
        <taxon>Nematocera</taxon>
        <taxon>Culicoidea</taxon>
        <taxon>Culicidae</taxon>
        <taxon>Anophelinae</taxon>
        <taxon>Anopheles</taxon>
    </lineage>
</organism>
<name>A0A2M4B370_9DIPT</name>